<evidence type="ECO:0000313" key="8">
    <source>
        <dbReference type="EMBL" id="RKG87209.1"/>
    </source>
</evidence>
<evidence type="ECO:0000256" key="5">
    <source>
        <dbReference type="ARBA" id="ARBA00023136"/>
    </source>
</evidence>
<dbReference type="GO" id="GO:0016020">
    <property type="term" value="C:membrane"/>
    <property type="evidence" value="ECO:0007669"/>
    <property type="project" value="UniProtKB-SubCell"/>
</dbReference>
<dbReference type="Proteomes" id="UP000268094">
    <property type="component" value="Unassembled WGS sequence"/>
</dbReference>
<comment type="similarity">
    <text evidence="2">Belongs to the autoinducer-2 exporter (AI-2E) (TC 2.A.86) family.</text>
</comment>
<dbReference type="EMBL" id="RAVZ01000101">
    <property type="protein sequence ID" value="RKG87209.1"/>
    <property type="molecule type" value="Genomic_DNA"/>
</dbReference>
<evidence type="ECO:0000256" key="2">
    <source>
        <dbReference type="ARBA" id="ARBA00009773"/>
    </source>
</evidence>
<dbReference type="Pfam" id="PF01594">
    <property type="entry name" value="AI-2E_transport"/>
    <property type="match status" value="1"/>
</dbReference>
<evidence type="ECO:0000313" key="9">
    <source>
        <dbReference type="Proteomes" id="UP000268094"/>
    </source>
</evidence>
<feature type="region of interest" description="Disordered" evidence="6">
    <location>
        <begin position="352"/>
        <end position="392"/>
    </location>
</feature>
<feature type="compositionally biased region" description="Polar residues" evidence="6">
    <location>
        <begin position="376"/>
        <end position="392"/>
    </location>
</feature>
<feature type="transmembrane region" description="Helical" evidence="7">
    <location>
        <begin position="275"/>
        <end position="291"/>
    </location>
</feature>
<feature type="transmembrane region" description="Helical" evidence="7">
    <location>
        <begin position="210"/>
        <end position="234"/>
    </location>
</feature>
<feature type="transmembrane region" description="Helical" evidence="7">
    <location>
        <begin position="240"/>
        <end position="263"/>
    </location>
</feature>
<accession>A0A3A8IUK0</accession>
<name>A0A3A8IUK0_9BACT</name>
<keyword evidence="3 7" id="KW-0812">Transmembrane</keyword>
<evidence type="ECO:0000256" key="6">
    <source>
        <dbReference type="SAM" id="MobiDB-lite"/>
    </source>
</evidence>
<feature type="transmembrane region" description="Helical" evidence="7">
    <location>
        <begin position="60"/>
        <end position="86"/>
    </location>
</feature>
<dbReference type="InterPro" id="IPR002549">
    <property type="entry name" value="AI-2E-like"/>
</dbReference>
<reference evidence="9" key="1">
    <citation type="submission" date="2018-09" db="EMBL/GenBank/DDBJ databases">
        <authorList>
            <person name="Livingstone P.G."/>
            <person name="Whitworth D.E."/>
        </authorList>
    </citation>
    <scope>NUCLEOTIDE SEQUENCE [LARGE SCALE GENOMIC DNA]</scope>
    <source>
        <strain evidence="9">CA054A</strain>
    </source>
</reference>
<keyword evidence="9" id="KW-1185">Reference proteome</keyword>
<evidence type="ECO:0000256" key="4">
    <source>
        <dbReference type="ARBA" id="ARBA00022989"/>
    </source>
</evidence>
<comment type="subcellular location">
    <subcellularLocation>
        <location evidence="1">Membrane</location>
        <topology evidence="1">Multi-pass membrane protein</topology>
    </subcellularLocation>
</comment>
<feature type="transmembrane region" description="Helical" evidence="7">
    <location>
        <begin position="311"/>
        <end position="344"/>
    </location>
</feature>
<organism evidence="8 9">
    <name type="scientific">Corallococcus terminator</name>
    <dbReference type="NCBI Taxonomy" id="2316733"/>
    <lineage>
        <taxon>Bacteria</taxon>
        <taxon>Pseudomonadati</taxon>
        <taxon>Myxococcota</taxon>
        <taxon>Myxococcia</taxon>
        <taxon>Myxococcales</taxon>
        <taxon>Cystobacterineae</taxon>
        <taxon>Myxococcaceae</taxon>
        <taxon>Corallococcus</taxon>
    </lineage>
</organism>
<evidence type="ECO:0000256" key="3">
    <source>
        <dbReference type="ARBA" id="ARBA00022692"/>
    </source>
</evidence>
<dbReference type="PANTHER" id="PTHR21716">
    <property type="entry name" value="TRANSMEMBRANE PROTEIN"/>
    <property type="match status" value="1"/>
</dbReference>
<dbReference type="RefSeq" id="WP_120541589.1">
    <property type="nucleotide sequence ID" value="NZ_RAVZ01000101.1"/>
</dbReference>
<evidence type="ECO:0000256" key="7">
    <source>
        <dbReference type="SAM" id="Phobius"/>
    </source>
</evidence>
<feature type="transmembrane region" description="Helical" evidence="7">
    <location>
        <begin position="155"/>
        <end position="177"/>
    </location>
</feature>
<comment type="caution">
    <text evidence="8">The sequence shown here is derived from an EMBL/GenBank/DDBJ whole genome shotgun (WGS) entry which is preliminary data.</text>
</comment>
<keyword evidence="4 7" id="KW-1133">Transmembrane helix</keyword>
<gene>
    <name evidence="8" type="ORF">D7V88_16460</name>
</gene>
<keyword evidence="5 7" id="KW-0472">Membrane</keyword>
<protein>
    <submittedName>
        <fullName evidence="8">AI-2E family transporter</fullName>
    </submittedName>
</protein>
<feature type="transmembrane region" description="Helical" evidence="7">
    <location>
        <begin position="12"/>
        <end position="39"/>
    </location>
</feature>
<proteinExistence type="inferred from homology"/>
<dbReference type="OrthoDB" id="5513065at2"/>
<dbReference type="AlphaFoldDB" id="A0A3A8IUK0"/>
<dbReference type="PANTHER" id="PTHR21716:SF4">
    <property type="entry name" value="TRANSMEMBRANE PROTEIN 245"/>
    <property type="match status" value="1"/>
</dbReference>
<evidence type="ECO:0000256" key="1">
    <source>
        <dbReference type="ARBA" id="ARBA00004141"/>
    </source>
</evidence>
<sequence>MASDQVARRVFVGLILLSIFLLCLVIRPFAEALFLAAVLAGTFHGLHRRLKRRLRGHGSVSAGIIVSGILLALLLPLGGLTAFVVAEVSEGVRFVSQTVQKDGMDGLVNKLPSGLQGPVSNLIERLPLEQAQLDQKLQEQVTTQGGTAAKAVTGAVAATGTLLLQVTMMLIALFFFLTDGARLVQWIESVSPLRRGQTQELLREFRSTSVSVLVSTVATAGVQAAAALIGFLIVGVPAPLFFAGLTFFFALIPAVGAAVVVLLASGLMLLSGHPWAALFLAIWGVVVVGLVDNVVKPLLAKKGMNQHGAIIFFALLGGLAAFGAVGLLLGPLIVAFFLSVVRIFERDYGRPNARPGDPATPGGPPVEPGDRRVVLTSESGTPLTDVDTTPNH</sequence>